<protein>
    <submittedName>
        <fullName evidence="13">Two component, sigma54 specific, transcriptional regulator, Fis family</fullName>
    </submittedName>
</protein>
<dbReference type="SUPFAM" id="SSF52172">
    <property type="entry name" value="CheY-like"/>
    <property type="match status" value="1"/>
</dbReference>
<dbReference type="EMBL" id="DF820463">
    <property type="protein sequence ID" value="GAK54945.1"/>
    <property type="molecule type" value="Genomic_DNA"/>
</dbReference>
<dbReference type="InterPro" id="IPR002197">
    <property type="entry name" value="HTH_Fis"/>
</dbReference>
<comment type="subcellular location">
    <subcellularLocation>
        <location evidence="1">Cytoplasm</location>
    </subcellularLocation>
</comment>
<dbReference type="SUPFAM" id="SSF52540">
    <property type="entry name" value="P-loop containing nucleoside triphosphate hydrolases"/>
    <property type="match status" value="1"/>
</dbReference>
<dbReference type="GO" id="GO:0006355">
    <property type="term" value="P:regulation of DNA-templated transcription"/>
    <property type="evidence" value="ECO:0007669"/>
    <property type="project" value="InterPro"/>
</dbReference>
<dbReference type="CDD" id="cd17550">
    <property type="entry name" value="REC_NtrX-like"/>
    <property type="match status" value="1"/>
</dbReference>
<dbReference type="InterPro" id="IPR027417">
    <property type="entry name" value="P-loop_NTPase"/>
</dbReference>
<keyword evidence="5" id="KW-0067">ATP-binding</keyword>
<evidence type="ECO:0000259" key="12">
    <source>
        <dbReference type="PROSITE" id="PS50110"/>
    </source>
</evidence>
<keyword evidence="14" id="KW-1185">Reference proteome</keyword>
<name>A0A0S6W9L4_VECG1</name>
<gene>
    <name evidence="13" type="ORF">U27_01776</name>
</gene>
<keyword evidence="3 10" id="KW-0597">Phosphoprotein</keyword>
<dbReference type="FunFam" id="3.40.50.2300:FF:000018">
    <property type="entry name" value="DNA-binding transcriptional regulator NtrC"/>
    <property type="match status" value="1"/>
</dbReference>
<evidence type="ECO:0000256" key="10">
    <source>
        <dbReference type="PROSITE-ProRule" id="PRU00169"/>
    </source>
</evidence>
<keyword evidence="6" id="KW-0805">Transcription regulation</keyword>
<dbReference type="InterPro" id="IPR009057">
    <property type="entry name" value="Homeodomain-like_sf"/>
</dbReference>
<dbReference type="CDD" id="cd00009">
    <property type="entry name" value="AAA"/>
    <property type="match status" value="1"/>
</dbReference>
<organism evidence="13">
    <name type="scientific">Vecturithrix granuli</name>
    <dbReference type="NCBI Taxonomy" id="1499967"/>
    <lineage>
        <taxon>Bacteria</taxon>
        <taxon>Candidatus Moduliflexota</taxon>
        <taxon>Candidatus Vecturitrichia</taxon>
        <taxon>Candidatus Vecturitrichales</taxon>
        <taxon>Candidatus Vecturitrichaceae</taxon>
        <taxon>Candidatus Vecturithrix</taxon>
    </lineage>
</organism>
<dbReference type="AlphaFoldDB" id="A0A0S6W9L4"/>
<evidence type="ECO:0000256" key="8">
    <source>
        <dbReference type="ARBA" id="ARBA00023159"/>
    </source>
</evidence>
<dbReference type="Pfam" id="PF02954">
    <property type="entry name" value="HTH_8"/>
    <property type="match status" value="1"/>
</dbReference>
<dbReference type="GO" id="GO:0000160">
    <property type="term" value="P:phosphorelay signal transduction system"/>
    <property type="evidence" value="ECO:0007669"/>
    <property type="project" value="InterPro"/>
</dbReference>
<dbReference type="Gene3D" id="1.10.10.60">
    <property type="entry name" value="Homeodomain-like"/>
    <property type="match status" value="1"/>
</dbReference>
<dbReference type="InterPro" id="IPR001789">
    <property type="entry name" value="Sig_transdc_resp-reg_receiver"/>
</dbReference>
<proteinExistence type="predicted"/>
<dbReference type="SMART" id="SM00448">
    <property type="entry name" value="REC"/>
    <property type="match status" value="1"/>
</dbReference>
<keyword evidence="8" id="KW-0010">Activator</keyword>
<dbReference type="PROSITE" id="PS50110">
    <property type="entry name" value="RESPONSE_REGULATORY"/>
    <property type="match status" value="1"/>
</dbReference>
<dbReference type="eggNOG" id="COG2204">
    <property type="taxonomic scope" value="Bacteria"/>
</dbReference>
<evidence type="ECO:0000256" key="5">
    <source>
        <dbReference type="ARBA" id="ARBA00022840"/>
    </source>
</evidence>
<evidence type="ECO:0000256" key="1">
    <source>
        <dbReference type="ARBA" id="ARBA00004496"/>
    </source>
</evidence>
<dbReference type="SUPFAM" id="SSF46689">
    <property type="entry name" value="Homeodomain-like"/>
    <property type="match status" value="1"/>
</dbReference>
<dbReference type="Proteomes" id="UP000030661">
    <property type="component" value="Unassembled WGS sequence"/>
</dbReference>
<dbReference type="InterPro" id="IPR025944">
    <property type="entry name" value="Sigma_54_int_dom_CS"/>
</dbReference>
<feature type="domain" description="Sigma-54 factor interaction" evidence="11">
    <location>
        <begin position="141"/>
        <end position="370"/>
    </location>
</feature>
<evidence type="ECO:0000259" key="11">
    <source>
        <dbReference type="PROSITE" id="PS50045"/>
    </source>
</evidence>
<dbReference type="FunFam" id="1.10.8.60:FF:000014">
    <property type="entry name" value="DNA-binding transcriptional regulator NtrC"/>
    <property type="match status" value="1"/>
</dbReference>
<evidence type="ECO:0000256" key="3">
    <source>
        <dbReference type="ARBA" id="ARBA00022553"/>
    </source>
</evidence>
<evidence type="ECO:0000256" key="7">
    <source>
        <dbReference type="ARBA" id="ARBA00023125"/>
    </source>
</evidence>
<dbReference type="InterPro" id="IPR002078">
    <property type="entry name" value="Sigma_54_int"/>
</dbReference>
<dbReference type="Gene3D" id="3.40.50.300">
    <property type="entry name" value="P-loop containing nucleotide triphosphate hydrolases"/>
    <property type="match status" value="1"/>
</dbReference>
<dbReference type="HOGENOM" id="CLU_000445_0_1_0"/>
<keyword evidence="4" id="KW-0547">Nucleotide-binding</keyword>
<evidence type="ECO:0000256" key="2">
    <source>
        <dbReference type="ARBA" id="ARBA00022490"/>
    </source>
</evidence>
<evidence type="ECO:0000256" key="4">
    <source>
        <dbReference type="ARBA" id="ARBA00022741"/>
    </source>
</evidence>
<feature type="domain" description="Response regulatory" evidence="12">
    <location>
        <begin position="5"/>
        <end position="119"/>
    </location>
</feature>
<dbReference type="PROSITE" id="PS00688">
    <property type="entry name" value="SIGMA54_INTERACT_3"/>
    <property type="match status" value="1"/>
</dbReference>
<dbReference type="PROSITE" id="PS50045">
    <property type="entry name" value="SIGMA54_INTERACT_4"/>
    <property type="match status" value="1"/>
</dbReference>
<dbReference type="PANTHER" id="PTHR32071:SF17">
    <property type="entry name" value="TRANSCRIPTIONAL REGULATOR (NTRC FAMILY)"/>
    <property type="match status" value="1"/>
</dbReference>
<dbReference type="FunFam" id="3.40.50.300:FF:000006">
    <property type="entry name" value="DNA-binding transcriptional regulator NtrC"/>
    <property type="match status" value="1"/>
</dbReference>
<dbReference type="STRING" id="1499967.U27_01776"/>
<dbReference type="Pfam" id="PF00158">
    <property type="entry name" value="Sigma54_activat"/>
    <property type="match status" value="1"/>
</dbReference>
<evidence type="ECO:0000256" key="9">
    <source>
        <dbReference type="ARBA" id="ARBA00023163"/>
    </source>
</evidence>
<dbReference type="PRINTS" id="PR01590">
    <property type="entry name" value="HTHFIS"/>
</dbReference>
<dbReference type="InterPro" id="IPR058031">
    <property type="entry name" value="AAA_lid_NorR"/>
</dbReference>
<dbReference type="InterPro" id="IPR025943">
    <property type="entry name" value="Sigma_54_int_dom_ATP-bd_2"/>
</dbReference>
<evidence type="ECO:0000313" key="13">
    <source>
        <dbReference type="EMBL" id="GAK54945.1"/>
    </source>
</evidence>
<dbReference type="InterPro" id="IPR003593">
    <property type="entry name" value="AAA+_ATPase"/>
</dbReference>
<dbReference type="GO" id="GO:0005524">
    <property type="term" value="F:ATP binding"/>
    <property type="evidence" value="ECO:0007669"/>
    <property type="project" value="UniProtKB-KW"/>
</dbReference>
<evidence type="ECO:0000313" key="14">
    <source>
        <dbReference type="Proteomes" id="UP000030661"/>
    </source>
</evidence>
<dbReference type="Pfam" id="PF25601">
    <property type="entry name" value="AAA_lid_14"/>
    <property type="match status" value="1"/>
</dbReference>
<dbReference type="InterPro" id="IPR011006">
    <property type="entry name" value="CheY-like_superfamily"/>
</dbReference>
<accession>A0A0S6W9L4</accession>
<reference evidence="13" key="1">
    <citation type="journal article" date="2015" name="PeerJ">
        <title>First genomic representation of candidate bacterial phylum KSB3 points to enhanced environmental sensing as a trigger of wastewater bulking.</title>
        <authorList>
            <person name="Sekiguchi Y."/>
            <person name="Ohashi A."/>
            <person name="Parks D.H."/>
            <person name="Yamauchi T."/>
            <person name="Tyson G.W."/>
            <person name="Hugenholtz P."/>
        </authorList>
    </citation>
    <scope>NUCLEOTIDE SEQUENCE [LARGE SCALE GENOMIC DNA]</scope>
</reference>
<keyword evidence="9" id="KW-0804">Transcription</keyword>
<feature type="modified residue" description="4-aspartylphosphate" evidence="10">
    <location>
        <position position="54"/>
    </location>
</feature>
<dbReference type="Gene3D" id="1.10.8.60">
    <property type="match status" value="1"/>
</dbReference>
<dbReference type="SMART" id="SM00382">
    <property type="entry name" value="AAA"/>
    <property type="match status" value="1"/>
</dbReference>
<keyword evidence="2" id="KW-0963">Cytoplasm</keyword>
<dbReference type="PROSITE" id="PS00676">
    <property type="entry name" value="SIGMA54_INTERACT_2"/>
    <property type="match status" value="1"/>
</dbReference>
<dbReference type="Gene3D" id="3.40.50.2300">
    <property type="match status" value="1"/>
</dbReference>
<keyword evidence="7" id="KW-0238">DNA-binding</keyword>
<dbReference type="Pfam" id="PF00072">
    <property type="entry name" value="Response_reg"/>
    <property type="match status" value="1"/>
</dbReference>
<dbReference type="PANTHER" id="PTHR32071">
    <property type="entry name" value="TRANSCRIPTIONAL REGULATORY PROTEIN"/>
    <property type="match status" value="1"/>
</dbReference>
<sequence>MNTAHILLVDDEKRICTSLTGILKDEGYTVRAVHDGQAALAVLEEHLPDLMLLDLWMPGMDGLQVLELVKQRYPNLPVIVISGHGNIETAVKAAKLGAYDFLEKPLSLEKTLILVERALDQRRLLQENLDLRKRVERKYEMIGNSRVMQEIRERIATAAPTNGRVLIYGENGTGKELIARALHRQSLRAEKPFVEVNCAAIPQELIESELFGHEKGAFTGATSKKRGKFELAHEGTLFLDEIGDMSLATQAKVLRVLQEQKFERVGGSEVLEADFRVFAASNKNLEQEIERGNFREDLYYRLNVIPFYAPPLRDRTEDIPLLVNHFLQEFSLENGRRIKTIAQDAMEILLQYNWPGNIRELKNVIERLVIMVSSNMIRAEHIPSSILGSGRPRSGKTGLSFGAPWKPLKDAKNTFEKRYILECLKAHSGNITKTAQTLGIERTYLHKKIRLYGLEDGN</sequence>
<dbReference type="GO" id="GO:0005737">
    <property type="term" value="C:cytoplasm"/>
    <property type="evidence" value="ECO:0007669"/>
    <property type="project" value="UniProtKB-SubCell"/>
</dbReference>
<dbReference type="GO" id="GO:0043565">
    <property type="term" value="F:sequence-specific DNA binding"/>
    <property type="evidence" value="ECO:0007669"/>
    <property type="project" value="InterPro"/>
</dbReference>
<evidence type="ECO:0000256" key="6">
    <source>
        <dbReference type="ARBA" id="ARBA00023015"/>
    </source>
</evidence>